<keyword evidence="5" id="KW-0805">Transcription regulation</keyword>
<reference evidence="8 10" key="2">
    <citation type="journal article" date="2013" name="Nature">
        <title>Insights into bilaterian evolution from three spiralian genomes.</title>
        <authorList>
            <person name="Simakov O."/>
            <person name="Marletaz F."/>
            <person name="Cho S.J."/>
            <person name="Edsinger-Gonzales E."/>
            <person name="Havlak P."/>
            <person name="Hellsten U."/>
            <person name="Kuo D.H."/>
            <person name="Larsson T."/>
            <person name="Lv J."/>
            <person name="Arendt D."/>
            <person name="Savage R."/>
            <person name="Osoegawa K."/>
            <person name="de Jong P."/>
            <person name="Grimwood J."/>
            <person name="Chapman J.A."/>
            <person name="Shapiro H."/>
            <person name="Aerts A."/>
            <person name="Otillar R.P."/>
            <person name="Terry A.Y."/>
            <person name="Boore J.L."/>
            <person name="Grigoriev I.V."/>
            <person name="Lindberg D.R."/>
            <person name="Seaver E.C."/>
            <person name="Weisblat D.A."/>
            <person name="Putnam N.H."/>
            <person name="Rokhsar D.S."/>
        </authorList>
    </citation>
    <scope>NUCLEOTIDE SEQUENCE</scope>
    <source>
        <strain evidence="8 10">I ESC-2004</strain>
    </source>
</reference>
<dbReference type="InterPro" id="IPR000812">
    <property type="entry name" value="TFIIB"/>
</dbReference>
<evidence type="ECO:0000313" key="10">
    <source>
        <dbReference type="Proteomes" id="UP000014760"/>
    </source>
</evidence>
<dbReference type="GO" id="GO:0005634">
    <property type="term" value="C:nucleus"/>
    <property type="evidence" value="ECO:0007669"/>
    <property type="project" value="TreeGrafter"/>
</dbReference>
<keyword evidence="2" id="KW-0677">Repeat</keyword>
<keyword evidence="3" id="KW-0863">Zinc-finger</keyword>
<evidence type="ECO:0000259" key="7">
    <source>
        <dbReference type="Pfam" id="PF21886"/>
    </source>
</evidence>
<protein>
    <recommendedName>
        <fullName evidence="7">BRF2-like C-terminal domain-containing protein</fullName>
    </recommendedName>
</protein>
<keyword evidence="6" id="KW-0804">Transcription</keyword>
<gene>
    <name evidence="8" type="ORF">CAPTEDRAFT_193382</name>
</gene>
<dbReference type="SUPFAM" id="SSF47954">
    <property type="entry name" value="Cyclin-like"/>
    <property type="match status" value="1"/>
</dbReference>
<dbReference type="GO" id="GO:0097550">
    <property type="term" value="C:transcription preinitiation complex"/>
    <property type="evidence" value="ECO:0007669"/>
    <property type="project" value="TreeGrafter"/>
</dbReference>
<accession>R7TGM1</accession>
<reference evidence="10" key="1">
    <citation type="submission" date="2012-12" db="EMBL/GenBank/DDBJ databases">
        <authorList>
            <person name="Hellsten U."/>
            <person name="Grimwood J."/>
            <person name="Chapman J.A."/>
            <person name="Shapiro H."/>
            <person name="Aerts A."/>
            <person name="Otillar R.P."/>
            <person name="Terry A.Y."/>
            <person name="Boore J.L."/>
            <person name="Simakov O."/>
            <person name="Marletaz F."/>
            <person name="Cho S.-J."/>
            <person name="Edsinger-Gonzales E."/>
            <person name="Havlak P."/>
            <person name="Kuo D.-H."/>
            <person name="Larsson T."/>
            <person name="Lv J."/>
            <person name="Arendt D."/>
            <person name="Savage R."/>
            <person name="Osoegawa K."/>
            <person name="de Jong P."/>
            <person name="Lindberg D.R."/>
            <person name="Seaver E.C."/>
            <person name="Weisblat D.A."/>
            <person name="Putnam N.H."/>
            <person name="Grigoriev I.V."/>
            <person name="Rokhsar D.S."/>
        </authorList>
    </citation>
    <scope>NUCLEOTIDE SEQUENCE</scope>
    <source>
        <strain evidence="10">I ESC-2004</strain>
    </source>
</reference>
<dbReference type="AlphaFoldDB" id="R7TGM1"/>
<dbReference type="HOGENOM" id="CLU_039947_0_0_1"/>
<dbReference type="InterPro" id="IPR036915">
    <property type="entry name" value="Cyclin-like_sf"/>
</dbReference>
<organism evidence="8">
    <name type="scientific">Capitella teleta</name>
    <name type="common">Polychaete worm</name>
    <dbReference type="NCBI Taxonomy" id="283909"/>
    <lineage>
        <taxon>Eukaryota</taxon>
        <taxon>Metazoa</taxon>
        <taxon>Spiralia</taxon>
        <taxon>Lophotrochozoa</taxon>
        <taxon>Annelida</taxon>
        <taxon>Polychaeta</taxon>
        <taxon>Sedentaria</taxon>
        <taxon>Scolecida</taxon>
        <taxon>Capitellidae</taxon>
        <taxon>Capitella</taxon>
    </lineage>
</organism>
<name>R7TGM1_CAPTE</name>
<keyword evidence="10" id="KW-1185">Reference proteome</keyword>
<proteinExistence type="inferred from homology"/>
<evidence type="ECO:0000256" key="5">
    <source>
        <dbReference type="ARBA" id="ARBA00023015"/>
    </source>
</evidence>
<evidence type="ECO:0000256" key="1">
    <source>
        <dbReference type="ARBA" id="ARBA00010857"/>
    </source>
</evidence>
<dbReference type="CDD" id="cd20555">
    <property type="entry name" value="CYCLIN_BRF2"/>
    <property type="match status" value="1"/>
</dbReference>
<dbReference type="EnsemblMetazoa" id="CapteT193382">
    <property type="protein sequence ID" value="CapteP193382"/>
    <property type="gene ID" value="CapteG193382"/>
</dbReference>
<dbReference type="Pfam" id="PF21886">
    <property type="entry name" value="BRF2-like_C_cyclin_rpt"/>
    <property type="match status" value="1"/>
</dbReference>
<dbReference type="GO" id="GO:0008270">
    <property type="term" value="F:zinc ion binding"/>
    <property type="evidence" value="ECO:0007669"/>
    <property type="project" value="UniProtKB-KW"/>
</dbReference>
<evidence type="ECO:0000313" key="9">
    <source>
        <dbReference type="EnsemblMetazoa" id="CapteP193382"/>
    </source>
</evidence>
<dbReference type="EMBL" id="KB310797">
    <property type="protein sequence ID" value="ELT90726.1"/>
    <property type="molecule type" value="Genomic_DNA"/>
</dbReference>
<dbReference type="PANTHER" id="PTHR11618:SF5">
    <property type="entry name" value="TRANSCRIPTION FACTOR IIIB 50 KDA SUBUNIT"/>
    <property type="match status" value="1"/>
</dbReference>
<evidence type="ECO:0000256" key="6">
    <source>
        <dbReference type="ARBA" id="ARBA00023163"/>
    </source>
</evidence>
<dbReference type="InterPro" id="IPR054078">
    <property type="entry name" value="BRF2-like_C"/>
</dbReference>
<dbReference type="STRING" id="283909.R7TGM1"/>
<keyword evidence="4" id="KW-0862">Zinc</keyword>
<dbReference type="GO" id="GO:0070897">
    <property type="term" value="P:transcription preinitiation complex assembly"/>
    <property type="evidence" value="ECO:0007669"/>
    <property type="project" value="InterPro"/>
</dbReference>
<sequence length="398" mass="45544">MPDKCSHCGKLAVEWEDCDGHGADVSRRRVCHECGTISDEATFTNSAPMDHAPTGFSDEIRHFARSLPSQYALYNSASQHVSRGKKQGLSRMKDVAQTLKCSSALRKQASEIFEKMFHSPKVISERIETKITIAMVCLYLVCRNAMWPITVSDVCDIANCDVGKFVRWSREVTTEMNLQLPMMDIEQIIPSVCPELSREVHEHTKGIIQVCREVFLADGKNPQNVVIAAAYHAWQGSDFINNRKVKLAAFVKKFNLHKNCRYKSSVANLRSRELSKLLIQLASELPWVIEKVDASNYHQHILDVSKHHKTLIREAMSNLLEEEEEKEPLKRKALNEMDLWRNTEAEESKRQRMEKDKVLYERLAGVLDEQLPPSSLNLDNEELCDDDLTKEEAKLYIK</sequence>
<evidence type="ECO:0000256" key="4">
    <source>
        <dbReference type="ARBA" id="ARBA00022833"/>
    </source>
</evidence>
<dbReference type="Gene3D" id="1.10.472.10">
    <property type="entry name" value="Cyclin-like"/>
    <property type="match status" value="1"/>
</dbReference>
<dbReference type="OMA" id="IPESEMH"/>
<feature type="domain" description="BRF2-like C-terminal" evidence="7">
    <location>
        <begin position="189"/>
        <end position="308"/>
    </location>
</feature>
<evidence type="ECO:0000256" key="2">
    <source>
        <dbReference type="ARBA" id="ARBA00022737"/>
    </source>
</evidence>
<dbReference type="EMBL" id="AMQN01014200">
    <property type="status" value="NOT_ANNOTATED_CDS"/>
    <property type="molecule type" value="Genomic_DNA"/>
</dbReference>
<dbReference type="OrthoDB" id="2121711at2759"/>
<reference evidence="9" key="3">
    <citation type="submission" date="2015-06" db="UniProtKB">
        <authorList>
            <consortium name="EnsemblMetazoa"/>
        </authorList>
    </citation>
    <scope>IDENTIFICATION</scope>
</reference>
<dbReference type="Proteomes" id="UP000014760">
    <property type="component" value="Unassembled WGS sequence"/>
</dbReference>
<dbReference type="PANTHER" id="PTHR11618">
    <property type="entry name" value="TRANSCRIPTION INITIATION FACTOR IIB-RELATED"/>
    <property type="match status" value="1"/>
</dbReference>
<dbReference type="GO" id="GO:0017025">
    <property type="term" value="F:TBP-class protein binding"/>
    <property type="evidence" value="ECO:0007669"/>
    <property type="project" value="TreeGrafter"/>
</dbReference>
<keyword evidence="3" id="KW-0479">Metal-binding</keyword>
<comment type="similarity">
    <text evidence="1">Belongs to the TFIIB family.</text>
</comment>
<evidence type="ECO:0000313" key="8">
    <source>
        <dbReference type="EMBL" id="ELT90726.1"/>
    </source>
</evidence>
<evidence type="ECO:0000256" key="3">
    <source>
        <dbReference type="ARBA" id="ARBA00022771"/>
    </source>
</evidence>